<dbReference type="InterPro" id="IPR015943">
    <property type="entry name" value="WD40/YVTN_repeat-like_dom_sf"/>
</dbReference>
<sequence length="976" mass="106718">MSAHYQPDGTDGESNIVKVKCSDAKPSVLTHGLQHLRHLPCDDPVRHMTHAIGPAAFISLHGGGGVSSYHPDGGIRATLQSPTEFTGLTGTKLPGRIAGWGPGASLALLDSELRPLVHATDPLDIRVCLAAERSPELVTAGVGNVCVWCLAHLVCKMRVLEGLGQDDVFTQLALAPPTSAHQHHRAFAACETAVSLIDLTEGRLLEKRRNLHLREITSLVHYPLLDCLVTASRDVSIRVWGPEGDLLIAFVGHTGLVTALACCPLSGLIISASLDGTLRCWSLEEGDQVQVVLIEGGNPPLALGGPGTGGTFFSFSERGVDFWKMTSLYSLHCKLGVAGGGPMWQITTPPCPPPYPPRALCVRGDRTLALVDAETGAILTAFSLGVGRRVRSADYCLPKETLLVLTEEGAVLRASALTNPATGLDEWQGTWQEPWSKAKQAEGEGDSPPPSPGAASCLVLYSAVTDHAQALEDWRDLQELCGQRAIKRRSLHDAENWFLVMLGQEGGCVSALKWDSGEVLCRAPAHSSQNVTALLADPENSYLFSTGEDRTVSVWKVCPFTPECLSLYLSLSCEHAPVRLASLAPQLALAFQEPDSTTYSLVHLCLETQSRTDHPPSQDHLDSITGLCVCPDMGVLASSSRDGTIRIWDDENRLLRTLQLNAEPECLAYCGQRGGLLLGIRGDLYRIPITQLLPQDLHLQLLCAKQFDPIPDLPITQARTEANTDRSVSSVGDEEQCSQAEKASNTDYAALVVRSRDLETLQQRALESRKKKPSNNRRTKKEAFARYLKLVYRDPLKIELPVEETIDLQGALFSSRRYAELRYAEQAFHSQSQARLLEQRAEVEQEEGSSSVQRTPWGHVPNSVLLEQLWPEMVVENTVPRKPWALREGLGLLSENDGGEVKFLVYDDDDDDDDDDDELNVRHLMEKQDTRPRLTTPLLPLPPPPHHGESHAQIQSPQAPSYCEALETRTPTNAYP</sequence>
<dbReference type="PANTHER" id="PTHR45532:SF1">
    <property type="entry name" value="WD REPEAT-CONTAINING PROTEIN 97"/>
    <property type="match status" value="1"/>
</dbReference>
<comment type="caution">
    <text evidence="5">The sequence shown here is derived from an EMBL/GenBank/DDBJ whole genome shotgun (WGS) entry which is preliminary data.</text>
</comment>
<dbReference type="PRINTS" id="PR00320">
    <property type="entry name" value="GPROTEINBRPT"/>
</dbReference>
<dbReference type="InterPro" id="IPR011047">
    <property type="entry name" value="Quinoprotein_ADH-like_sf"/>
</dbReference>
<feature type="repeat" description="WD" evidence="3">
    <location>
        <begin position="250"/>
        <end position="291"/>
    </location>
</feature>
<keyword evidence="1 3" id="KW-0853">WD repeat</keyword>
<dbReference type="SUPFAM" id="SSF101908">
    <property type="entry name" value="Putative isomerase YbhE"/>
    <property type="match status" value="1"/>
</dbReference>
<feature type="compositionally biased region" description="Polar residues" evidence="4">
    <location>
        <begin position="721"/>
        <end position="730"/>
    </location>
</feature>
<dbReference type="PROSITE" id="PS50294">
    <property type="entry name" value="WD_REPEATS_REGION"/>
    <property type="match status" value="2"/>
</dbReference>
<evidence type="ECO:0000256" key="1">
    <source>
        <dbReference type="ARBA" id="ARBA00022574"/>
    </source>
</evidence>
<evidence type="ECO:0000256" key="2">
    <source>
        <dbReference type="ARBA" id="ARBA00022737"/>
    </source>
</evidence>
<dbReference type="EMBL" id="JAINUG010000216">
    <property type="protein sequence ID" value="KAJ8387184.1"/>
    <property type="molecule type" value="Genomic_DNA"/>
</dbReference>
<dbReference type="Gene3D" id="2.130.10.10">
    <property type="entry name" value="YVTN repeat-like/Quinoprotein amine dehydrogenase"/>
    <property type="match status" value="2"/>
</dbReference>
<reference evidence="5" key="1">
    <citation type="journal article" date="2023" name="Science">
        <title>Genome structures resolve the early diversification of teleost fishes.</title>
        <authorList>
            <person name="Parey E."/>
            <person name="Louis A."/>
            <person name="Montfort J."/>
            <person name="Bouchez O."/>
            <person name="Roques C."/>
            <person name="Iampietro C."/>
            <person name="Lluch J."/>
            <person name="Castinel A."/>
            <person name="Donnadieu C."/>
            <person name="Desvignes T."/>
            <person name="Floi Bucao C."/>
            <person name="Jouanno E."/>
            <person name="Wen M."/>
            <person name="Mejri S."/>
            <person name="Dirks R."/>
            <person name="Jansen H."/>
            <person name="Henkel C."/>
            <person name="Chen W.J."/>
            <person name="Zahm M."/>
            <person name="Cabau C."/>
            <person name="Klopp C."/>
            <person name="Thompson A.W."/>
            <person name="Robinson-Rechavi M."/>
            <person name="Braasch I."/>
            <person name="Lecointre G."/>
            <person name="Bobe J."/>
            <person name="Postlethwait J.H."/>
            <person name="Berthelot C."/>
            <person name="Roest Crollius H."/>
            <person name="Guiguen Y."/>
        </authorList>
    </citation>
    <scope>NUCLEOTIDE SEQUENCE</scope>
    <source>
        <strain evidence="5">NC1722</strain>
    </source>
</reference>
<dbReference type="PROSITE" id="PS50082">
    <property type="entry name" value="WD_REPEATS_2"/>
    <property type="match status" value="3"/>
</dbReference>
<protein>
    <submittedName>
        <fullName evidence="5">Uncharacterized protein</fullName>
    </submittedName>
</protein>
<name>A0AAD7RMZ6_9TELE</name>
<evidence type="ECO:0000313" key="5">
    <source>
        <dbReference type="EMBL" id="KAJ8387184.1"/>
    </source>
</evidence>
<accession>A0AAD7RMZ6</accession>
<feature type="repeat" description="WD" evidence="3">
    <location>
        <begin position="617"/>
        <end position="649"/>
    </location>
</feature>
<dbReference type="AlphaFoldDB" id="A0AAD7RMZ6"/>
<dbReference type="PANTHER" id="PTHR45532">
    <property type="entry name" value="WD REPEAT-CONTAINING PROTEIN 97"/>
    <property type="match status" value="1"/>
</dbReference>
<dbReference type="InterPro" id="IPR020472">
    <property type="entry name" value="WD40_PAC1"/>
</dbReference>
<organism evidence="5 6">
    <name type="scientific">Aldrovandia affinis</name>
    <dbReference type="NCBI Taxonomy" id="143900"/>
    <lineage>
        <taxon>Eukaryota</taxon>
        <taxon>Metazoa</taxon>
        <taxon>Chordata</taxon>
        <taxon>Craniata</taxon>
        <taxon>Vertebrata</taxon>
        <taxon>Euteleostomi</taxon>
        <taxon>Actinopterygii</taxon>
        <taxon>Neopterygii</taxon>
        <taxon>Teleostei</taxon>
        <taxon>Notacanthiformes</taxon>
        <taxon>Halosauridae</taxon>
        <taxon>Aldrovandia</taxon>
    </lineage>
</organism>
<dbReference type="SMART" id="SM00320">
    <property type="entry name" value="WD40"/>
    <property type="match status" value="4"/>
</dbReference>
<keyword evidence="6" id="KW-1185">Reference proteome</keyword>
<keyword evidence="2" id="KW-0677">Repeat</keyword>
<dbReference type="InterPro" id="IPR001680">
    <property type="entry name" value="WD40_rpt"/>
</dbReference>
<evidence type="ECO:0000256" key="3">
    <source>
        <dbReference type="PROSITE-ProRule" id="PRU00221"/>
    </source>
</evidence>
<evidence type="ECO:0000313" key="6">
    <source>
        <dbReference type="Proteomes" id="UP001221898"/>
    </source>
</evidence>
<proteinExistence type="predicted"/>
<feature type="region of interest" description="Disordered" evidence="4">
    <location>
        <begin position="926"/>
        <end position="976"/>
    </location>
</feature>
<feature type="repeat" description="WD" evidence="3">
    <location>
        <begin position="524"/>
        <end position="557"/>
    </location>
</feature>
<gene>
    <name evidence="5" type="ORF">AAFF_G00159960</name>
</gene>
<feature type="region of interest" description="Disordered" evidence="4">
    <location>
        <begin position="721"/>
        <end position="743"/>
    </location>
</feature>
<dbReference type="SUPFAM" id="SSF50998">
    <property type="entry name" value="Quinoprotein alcohol dehydrogenase-like"/>
    <property type="match status" value="1"/>
</dbReference>
<evidence type="ECO:0000256" key="4">
    <source>
        <dbReference type="SAM" id="MobiDB-lite"/>
    </source>
</evidence>
<dbReference type="Proteomes" id="UP001221898">
    <property type="component" value="Unassembled WGS sequence"/>
</dbReference>
<dbReference type="Pfam" id="PF00400">
    <property type="entry name" value="WD40"/>
    <property type="match status" value="3"/>
</dbReference>